<evidence type="ECO:0000313" key="2">
    <source>
        <dbReference type="EMBL" id="AKP52730.1"/>
    </source>
</evidence>
<dbReference type="AlphaFoldDB" id="A0A0H4PI57"/>
<feature type="transmembrane region" description="Helical" evidence="1">
    <location>
        <begin position="99"/>
        <end position="118"/>
    </location>
</feature>
<evidence type="ECO:0000313" key="3">
    <source>
        <dbReference type="Proteomes" id="UP000036520"/>
    </source>
</evidence>
<keyword evidence="3" id="KW-1185">Reference proteome</keyword>
<proteinExistence type="predicted"/>
<feature type="transmembrane region" description="Helical" evidence="1">
    <location>
        <begin position="6"/>
        <end position="27"/>
    </location>
</feature>
<dbReference type="RefSeq" id="WP_048642919.1">
    <property type="nucleotide sequence ID" value="NZ_CP012040.1"/>
</dbReference>
<organism evidence="2 3">
    <name type="scientific">Cyclobacterium amurskyense</name>
    <dbReference type="NCBI Taxonomy" id="320787"/>
    <lineage>
        <taxon>Bacteria</taxon>
        <taxon>Pseudomonadati</taxon>
        <taxon>Bacteroidota</taxon>
        <taxon>Cytophagia</taxon>
        <taxon>Cytophagales</taxon>
        <taxon>Cyclobacteriaceae</taxon>
        <taxon>Cyclobacterium</taxon>
    </lineage>
</organism>
<keyword evidence="1" id="KW-0812">Transmembrane</keyword>
<reference evidence="2 3" key="1">
    <citation type="submission" date="2015-07" db="EMBL/GenBank/DDBJ databases">
        <authorList>
            <person name="Kim K.M."/>
        </authorList>
    </citation>
    <scope>NUCLEOTIDE SEQUENCE [LARGE SCALE GENOMIC DNA]</scope>
    <source>
        <strain evidence="2 3">KCTC 12363</strain>
    </source>
</reference>
<keyword evidence="1" id="KW-1133">Transmembrane helix</keyword>
<evidence type="ECO:0000256" key="1">
    <source>
        <dbReference type="SAM" id="Phobius"/>
    </source>
</evidence>
<protein>
    <submittedName>
        <fullName evidence="2">Uncharacterized protein</fullName>
    </submittedName>
</protein>
<name>A0A0H4PI57_9BACT</name>
<feature type="transmembrane region" description="Helical" evidence="1">
    <location>
        <begin position="70"/>
        <end position="93"/>
    </location>
</feature>
<sequence length="150" mass="17851">MYWIYFLLLIFTYYFFIVSGLISALILRVFKSIFLKRESLFRLKLERELRDGNENDGLSKSKVNVINVKILVEDLFIGVIRGGIITLISWYVLSLFFEVDTQIFLITLLLAQLIITFKNWKRNVRFIDECMRWVGDFPGIIMTFYILIEK</sequence>
<keyword evidence="1" id="KW-0472">Membrane</keyword>
<accession>A0A0H4PI57</accession>
<gene>
    <name evidence="2" type="ORF">CA2015_3340</name>
</gene>
<dbReference type="Proteomes" id="UP000036520">
    <property type="component" value="Chromosome"/>
</dbReference>
<dbReference type="EMBL" id="CP012040">
    <property type="protein sequence ID" value="AKP52730.1"/>
    <property type="molecule type" value="Genomic_DNA"/>
</dbReference>
<dbReference type="KEGG" id="camu:CA2015_3340"/>